<gene>
    <name evidence="1" type="primary">ZBED5_126</name>
    <name evidence="1" type="ORF">NPIL_694521</name>
</gene>
<dbReference type="AlphaFoldDB" id="A0A8X6UQH8"/>
<dbReference type="PANTHER" id="PTHR45913">
    <property type="entry name" value="EPM2A-INTERACTING PROTEIN 1"/>
    <property type="match status" value="1"/>
</dbReference>
<protein>
    <submittedName>
        <fullName evidence="1">Zinc finger BED domain-containing protein 5</fullName>
    </submittedName>
</protein>
<name>A0A8X6UQH8_NEPPI</name>
<dbReference type="PANTHER" id="PTHR45913:SF19">
    <property type="entry name" value="LOW QUALITY PROTEIN: ZINC FINGER BED DOMAIN-CONTAINING PROTEIN 5-LIKE"/>
    <property type="match status" value="1"/>
</dbReference>
<comment type="caution">
    <text evidence="1">The sequence shown here is derived from an EMBL/GenBank/DDBJ whole genome shotgun (WGS) entry which is preliminary data.</text>
</comment>
<proteinExistence type="predicted"/>
<evidence type="ECO:0000313" key="2">
    <source>
        <dbReference type="Proteomes" id="UP000887013"/>
    </source>
</evidence>
<dbReference type="OrthoDB" id="6417410at2759"/>
<evidence type="ECO:0000313" key="1">
    <source>
        <dbReference type="EMBL" id="GFU37689.1"/>
    </source>
</evidence>
<accession>A0A8X6UQH8</accession>
<feature type="non-terminal residue" evidence="1">
    <location>
        <position position="1"/>
    </location>
</feature>
<organism evidence="1 2">
    <name type="scientific">Nephila pilipes</name>
    <name type="common">Giant wood spider</name>
    <name type="synonym">Nephila maculata</name>
    <dbReference type="NCBI Taxonomy" id="299642"/>
    <lineage>
        <taxon>Eukaryota</taxon>
        <taxon>Metazoa</taxon>
        <taxon>Ecdysozoa</taxon>
        <taxon>Arthropoda</taxon>
        <taxon>Chelicerata</taxon>
        <taxon>Arachnida</taxon>
        <taxon>Araneae</taxon>
        <taxon>Araneomorphae</taxon>
        <taxon>Entelegynae</taxon>
        <taxon>Araneoidea</taxon>
        <taxon>Nephilidae</taxon>
        <taxon>Nephila</taxon>
    </lineage>
</organism>
<dbReference type="EMBL" id="BMAW01084261">
    <property type="protein sequence ID" value="GFU37689.1"/>
    <property type="molecule type" value="Genomic_DNA"/>
</dbReference>
<reference evidence="1" key="1">
    <citation type="submission" date="2020-08" db="EMBL/GenBank/DDBJ databases">
        <title>Multicomponent nature underlies the extraordinary mechanical properties of spider dragline silk.</title>
        <authorList>
            <person name="Kono N."/>
            <person name="Nakamura H."/>
            <person name="Mori M."/>
            <person name="Yoshida Y."/>
            <person name="Ohtoshi R."/>
            <person name="Malay A.D."/>
            <person name="Moran D.A.P."/>
            <person name="Tomita M."/>
            <person name="Numata K."/>
            <person name="Arakawa K."/>
        </authorList>
    </citation>
    <scope>NUCLEOTIDE SEQUENCE</scope>
</reference>
<sequence>RNTWAWAEGYTGRLVGRLVCHSMNYENLIELSSDTQLEAKFRTDSLRIFWSDVFDEYPNLAKHIIRILLPFATTYLREPGFSKYVATKTKNRNKFDASPDMRVQLSNLMPNLKRTMESKKQGPTSFGIKFWGSITKIVWVPQLWTVMTLQHQN</sequence>
<keyword evidence="2" id="KW-1185">Reference proteome</keyword>
<dbReference type="Proteomes" id="UP000887013">
    <property type="component" value="Unassembled WGS sequence"/>
</dbReference>